<reference evidence="1" key="2">
    <citation type="journal article" date="2015" name="Fish Shellfish Immunol.">
        <title>Early steps in the European eel (Anguilla anguilla)-Vibrio vulnificus interaction in the gills: Role of the RtxA13 toxin.</title>
        <authorList>
            <person name="Callol A."/>
            <person name="Pajuelo D."/>
            <person name="Ebbesson L."/>
            <person name="Teles M."/>
            <person name="MacKenzie S."/>
            <person name="Amaro C."/>
        </authorList>
    </citation>
    <scope>NUCLEOTIDE SEQUENCE</scope>
</reference>
<name>A0A0E9UJZ3_ANGAN</name>
<proteinExistence type="predicted"/>
<protein>
    <submittedName>
        <fullName evidence="1">Uncharacterized protein</fullName>
    </submittedName>
</protein>
<reference evidence="1" key="1">
    <citation type="submission" date="2014-11" db="EMBL/GenBank/DDBJ databases">
        <authorList>
            <person name="Amaro Gonzalez C."/>
        </authorList>
    </citation>
    <scope>NUCLEOTIDE SEQUENCE</scope>
</reference>
<sequence length="42" mass="4804">MKMNDLRLKFGKGFPRVITVGYRKLTLKIKSFQGSGKSLKCK</sequence>
<organism evidence="1">
    <name type="scientific">Anguilla anguilla</name>
    <name type="common">European freshwater eel</name>
    <name type="synonym">Muraena anguilla</name>
    <dbReference type="NCBI Taxonomy" id="7936"/>
    <lineage>
        <taxon>Eukaryota</taxon>
        <taxon>Metazoa</taxon>
        <taxon>Chordata</taxon>
        <taxon>Craniata</taxon>
        <taxon>Vertebrata</taxon>
        <taxon>Euteleostomi</taxon>
        <taxon>Actinopterygii</taxon>
        <taxon>Neopterygii</taxon>
        <taxon>Teleostei</taxon>
        <taxon>Anguilliformes</taxon>
        <taxon>Anguillidae</taxon>
        <taxon>Anguilla</taxon>
    </lineage>
</organism>
<dbReference type="AlphaFoldDB" id="A0A0E9UJZ3"/>
<evidence type="ECO:0000313" key="1">
    <source>
        <dbReference type="EMBL" id="JAH66184.1"/>
    </source>
</evidence>
<dbReference type="EMBL" id="GBXM01042393">
    <property type="protein sequence ID" value="JAH66184.1"/>
    <property type="molecule type" value="Transcribed_RNA"/>
</dbReference>
<accession>A0A0E9UJZ3</accession>